<dbReference type="WBParaSite" id="JU765_v2.g620.t1">
    <property type="protein sequence ID" value="JU765_v2.g620.t1"/>
    <property type="gene ID" value="JU765_v2.g620"/>
</dbReference>
<organism evidence="1 2">
    <name type="scientific">Panagrolaimus sp. JU765</name>
    <dbReference type="NCBI Taxonomy" id="591449"/>
    <lineage>
        <taxon>Eukaryota</taxon>
        <taxon>Metazoa</taxon>
        <taxon>Ecdysozoa</taxon>
        <taxon>Nematoda</taxon>
        <taxon>Chromadorea</taxon>
        <taxon>Rhabditida</taxon>
        <taxon>Tylenchina</taxon>
        <taxon>Panagrolaimomorpha</taxon>
        <taxon>Panagrolaimoidea</taxon>
        <taxon>Panagrolaimidae</taxon>
        <taxon>Panagrolaimus</taxon>
    </lineage>
</organism>
<evidence type="ECO:0000313" key="2">
    <source>
        <dbReference type="WBParaSite" id="JU765_v2.g620.t1"/>
    </source>
</evidence>
<protein>
    <submittedName>
        <fullName evidence="2">Coiled-coil domain-containing protein 102A</fullName>
    </submittedName>
</protein>
<dbReference type="Proteomes" id="UP000887576">
    <property type="component" value="Unplaced"/>
</dbReference>
<reference evidence="2" key="1">
    <citation type="submission" date="2022-11" db="UniProtKB">
        <authorList>
            <consortium name="WormBaseParasite"/>
        </authorList>
    </citation>
    <scope>IDENTIFICATION</scope>
</reference>
<evidence type="ECO:0000313" key="1">
    <source>
        <dbReference type="Proteomes" id="UP000887576"/>
    </source>
</evidence>
<name>A0AC34REL6_9BILA</name>
<proteinExistence type="predicted"/>
<sequence length="282" mass="32213">MQSITPEMSSPTPTEDSEAHLSEVNNRYRFPTGMDCFSEGTHIFARATSHCQHTDWDLCEMIRLQELGEARQRAAQMEKTMRWWSECTASWREKWNIVRMERNRAREDANVLRQLLKSAQQDLERMKSVKHYVNGEAPKSKFGSTASLLSVPPPPEPSAKCTDAEIQTDDSRSSDESSRSSNSPSESNSSQLATEVEILTAKCKELEAAKDAAFDDVEQVKKYYKEKLRQKDHELDATVFELERVNRENAEFKKRIQELEDKIESLEVASDEEDDVSASHSA</sequence>
<accession>A0AC34REL6</accession>